<accession>A0A517XNU5</accession>
<proteinExistence type="predicted"/>
<dbReference type="Proteomes" id="UP000319576">
    <property type="component" value="Chromosome"/>
</dbReference>
<evidence type="ECO:0000313" key="2">
    <source>
        <dbReference type="EMBL" id="QDU19179.1"/>
    </source>
</evidence>
<dbReference type="OrthoDB" id="279248at2"/>
<dbReference type="RefSeq" id="WP_145234986.1">
    <property type="nucleotide sequence ID" value="NZ_CP036273.1"/>
</dbReference>
<evidence type="ECO:0000256" key="1">
    <source>
        <dbReference type="SAM" id="MobiDB-lite"/>
    </source>
</evidence>
<dbReference type="AlphaFoldDB" id="A0A517XNU5"/>
<reference evidence="2 3" key="1">
    <citation type="submission" date="2019-02" db="EMBL/GenBank/DDBJ databases">
        <title>Deep-cultivation of Planctomycetes and their phenomic and genomic characterization uncovers novel biology.</title>
        <authorList>
            <person name="Wiegand S."/>
            <person name="Jogler M."/>
            <person name="Boedeker C."/>
            <person name="Pinto D."/>
            <person name="Vollmers J."/>
            <person name="Rivas-Marin E."/>
            <person name="Kohn T."/>
            <person name="Peeters S.H."/>
            <person name="Heuer A."/>
            <person name="Rast P."/>
            <person name="Oberbeckmann S."/>
            <person name="Bunk B."/>
            <person name="Jeske O."/>
            <person name="Meyerdierks A."/>
            <person name="Storesund J.E."/>
            <person name="Kallscheuer N."/>
            <person name="Luecker S."/>
            <person name="Lage O.M."/>
            <person name="Pohl T."/>
            <person name="Merkel B.J."/>
            <person name="Hornburger P."/>
            <person name="Mueller R.-W."/>
            <person name="Bruemmer F."/>
            <person name="Labrenz M."/>
            <person name="Spormann A.M."/>
            <person name="Op den Camp H."/>
            <person name="Overmann J."/>
            <person name="Amann R."/>
            <person name="Jetten M.S.M."/>
            <person name="Mascher T."/>
            <person name="Medema M.H."/>
            <person name="Devos D.P."/>
            <person name="Kaster A.-K."/>
            <person name="Ovreas L."/>
            <person name="Rohde M."/>
            <person name="Galperin M.Y."/>
            <person name="Jogler C."/>
        </authorList>
    </citation>
    <scope>NUCLEOTIDE SEQUENCE [LARGE SCALE GENOMIC DNA]</scope>
    <source>
        <strain evidence="2 3">ETA_A1</strain>
    </source>
</reference>
<protein>
    <submittedName>
        <fullName evidence="2">Uncharacterized protein</fullName>
    </submittedName>
</protein>
<sequence length="317" mass="33629">MSSPRPSASLLRPPPRPTGVGQTLSGYEVVKTRLLIKLDERLAALKARRMPPSLFAEAARQLADTLIESEATRLNPADRAKLAREVAEEAFGFGPLEELFTDPTVAEITVLGFQAVLARRGTVWLPSNVRFRDEEHLDEVLAKVRGQGEALAPGLPESVFDVRLGNGFRAVAVIPPAASGASPLAAFVRAEVPVAEAPSTPSPPVSGSGVFSAIGSAGGGTQPRAVAGSGAYAAARPADGTPRPAGSVTDRHRQRITERFIAKLAALGVFDLSGIEKGELRKVIEAYVEEYCKGERIYLSDTEKGRVTLEILTGMGR</sequence>
<keyword evidence="3" id="KW-1185">Reference proteome</keyword>
<feature type="region of interest" description="Disordered" evidence="1">
    <location>
        <begin position="1"/>
        <end position="23"/>
    </location>
</feature>
<name>A0A517XNU5_9BACT</name>
<gene>
    <name evidence="2" type="ORF">ETAA1_10830</name>
</gene>
<organism evidence="2 3">
    <name type="scientific">Urbifossiella limnaea</name>
    <dbReference type="NCBI Taxonomy" id="2528023"/>
    <lineage>
        <taxon>Bacteria</taxon>
        <taxon>Pseudomonadati</taxon>
        <taxon>Planctomycetota</taxon>
        <taxon>Planctomycetia</taxon>
        <taxon>Gemmatales</taxon>
        <taxon>Gemmataceae</taxon>
        <taxon>Urbifossiella</taxon>
    </lineage>
</organism>
<feature type="compositionally biased region" description="Low complexity" evidence="1">
    <location>
        <begin position="1"/>
        <end position="11"/>
    </location>
</feature>
<dbReference type="EMBL" id="CP036273">
    <property type="protein sequence ID" value="QDU19179.1"/>
    <property type="molecule type" value="Genomic_DNA"/>
</dbReference>
<dbReference type="KEGG" id="uli:ETAA1_10830"/>
<dbReference type="Gene3D" id="3.30.450.380">
    <property type="match status" value="1"/>
</dbReference>
<evidence type="ECO:0000313" key="3">
    <source>
        <dbReference type="Proteomes" id="UP000319576"/>
    </source>
</evidence>